<dbReference type="GO" id="GO:0004665">
    <property type="term" value="F:prephenate dehydrogenase (NADP+) activity"/>
    <property type="evidence" value="ECO:0007669"/>
    <property type="project" value="InterPro"/>
</dbReference>
<dbReference type="UniPathway" id="UPA00122">
    <property type="reaction ID" value="UER00961"/>
</dbReference>
<dbReference type="PANTHER" id="PTHR21363">
    <property type="entry name" value="PREPHENATE DEHYDROGENASE"/>
    <property type="match status" value="1"/>
</dbReference>
<evidence type="ECO:0000256" key="8">
    <source>
        <dbReference type="ARBA" id="ARBA00023027"/>
    </source>
</evidence>
<dbReference type="Pfam" id="PF02153">
    <property type="entry name" value="PDH_N"/>
    <property type="match status" value="1"/>
</dbReference>
<dbReference type="Pfam" id="PF20463">
    <property type="entry name" value="PDH_C"/>
    <property type="match status" value="1"/>
</dbReference>
<accession>A0A3N1XQT3</accession>
<gene>
    <name evidence="13" type="ORF">EDD66_10761</name>
</gene>
<keyword evidence="9" id="KW-0057">Aromatic amino acid biosynthesis</keyword>
<dbReference type="InterPro" id="IPR036291">
    <property type="entry name" value="NAD(P)-bd_dom_sf"/>
</dbReference>
<dbReference type="Gene3D" id="3.40.50.720">
    <property type="entry name" value="NAD(P)-binding Rossmann-like Domain"/>
    <property type="match status" value="1"/>
</dbReference>
<keyword evidence="14" id="KW-1185">Reference proteome</keyword>
<evidence type="ECO:0000256" key="4">
    <source>
        <dbReference type="ARBA" id="ARBA00016891"/>
    </source>
</evidence>
<evidence type="ECO:0000259" key="11">
    <source>
        <dbReference type="PROSITE" id="PS51176"/>
    </source>
</evidence>
<dbReference type="SUPFAM" id="SSF48179">
    <property type="entry name" value="6-phosphogluconate dehydrogenase C-terminal domain-like"/>
    <property type="match status" value="1"/>
</dbReference>
<proteinExistence type="inferred from homology"/>
<evidence type="ECO:0000256" key="2">
    <source>
        <dbReference type="ARBA" id="ARBA00007964"/>
    </source>
</evidence>
<evidence type="ECO:0000313" key="13">
    <source>
        <dbReference type="EMBL" id="ROR27147.1"/>
    </source>
</evidence>
<dbReference type="FunFam" id="1.10.3660.10:FF:000003">
    <property type="entry name" value="Prephenate dehydrogenase"/>
    <property type="match status" value="1"/>
</dbReference>
<sequence length="369" mass="40802">MGDITAGFIGFGLIGGSIARAMRELYPNATLVAYNHNKDVPNKSLELAQEEQILDKIYTDLSVGFSKCDIIFLCAPVLTNIEYLKQLKSIIKPSCILTDVGSVKGNIHEAVTNLDLDANFIGGHPMAGSEKAGFINSNSKLLENAYYILTPTAKTSDKKLEFIYSLVEDMGALPLILDYMDHDNIVAAISHVPHIIAASLVNLVKKSDSGDEKMRALAAGGFKDITRIASSSPIMWQNICLTNTKSIKGFLDQYILSLQDISSALNDPNEDFLYEVFDTAREYRDSIPNKAIGMMAKIHEVYLDIIDEAGAIATIATILASNNISIKNIGIIHNREFQDGVLRIEFYNEESSAQAVDLLRKYRYTIYER</sequence>
<evidence type="ECO:0000259" key="12">
    <source>
        <dbReference type="PROSITE" id="PS51671"/>
    </source>
</evidence>
<organism evidence="13 14">
    <name type="scientific">Mobilisporobacter senegalensis</name>
    <dbReference type="NCBI Taxonomy" id="1329262"/>
    <lineage>
        <taxon>Bacteria</taxon>
        <taxon>Bacillati</taxon>
        <taxon>Bacillota</taxon>
        <taxon>Clostridia</taxon>
        <taxon>Lachnospirales</taxon>
        <taxon>Lachnospiraceae</taxon>
        <taxon>Mobilisporobacter</taxon>
    </lineage>
</organism>
<dbReference type="InterPro" id="IPR002912">
    <property type="entry name" value="ACT_dom"/>
</dbReference>
<dbReference type="Proteomes" id="UP000273083">
    <property type="component" value="Unassembled WGS sequence"/>
</dbReference>
<dbReference type="GO" id="GO:0006571">
    <property type="term" value="P:tyrosine biosynthetic process"/>
    <property type="evidence" value="ECO:0007669"/>
    <property type="project" value="UniProtKB-UniPathway"/>
</dbReference>
<dbReference type="RefSeq" id="WP_123609844.1">
    <property type="nucleotide sequence ID" value="NZ_RJVG01000007.1"/>
</dbReference>
<reference evidence="13 14" key="1">
    <citation type="submission" date="2018-11" db="EMBL/GenBank/DDBJ databases">
        <title>Genomic Encyclopedia of Type Strains, Phase IV (KMG-IV): sequencing the most valuable type-strain genomes for metagenomic binning, comparative biology and taxonomic classification.</title>
        <authorList>
            <person name="Goeker M."/>
        </authorList>
    </citation>
    <scope>NUCLEOTIDE SEQUENCE [LARGE SCALE GENOMIC DNA]</scope>
    <source>
        <strain evidence="13 14">DSM 26537</strain>
    </source>
</reference>
<comment type="caution">
    <text evidence="13">The sequence shown here is derived from an EMBL/GenBank/DDBJ whole genome shotgun (WGS) entry which is preliminary data.</text>
</comment>
<dbReference type="OrthoDB" id="9802008at2"/>
<keyword evidence="5" id="KW-0827">Tyrosine biosynthesis</keyword>
<dbReference type="Gene3D" id="1.10.3660.10">
    <property type="entry name" value="6-phosphogluconate dehydrogenase C-terminal like domain"/>
    <property type="match status" value="1"/>
</dbReference>
<comment type="similarity">
    <text evidence="2">Belongs to the prephenate/arogenate dehydrogenase family.</text>
</comment>
<dbReference type="InterPro" id="IPR046825">
    <property type="entry name" value="PDH_C"/>
</dbReference>
<dbReference type="FunFam" id="3.40.50.720:FF:000208">
    <property type="entry name" value="Prephenate dehydrogenase"/>
    <property type="match status" value="1"/>
</dbReference>
<evidence type="ECO:0000256" key="7">
    <source>
        <dbReference type="ARBA" id="ARBA00023002"/>
    </source>
</evidence>
<feature type="domain" description="Prephenate/arogenate dehydrogenase" evidence="11">
    <location>
        <begin position="4"/>
        <end position="295"/>
    </location>
</feature>
<evidence type="ECO:0000256" key="3">
    <source>
        <dbReference type="ARBA" id="ARBA00012068"/>
    </source>
</evidence>
<dbReference type="InterPro" id="IPR050812">
    <property type="entry name" value="Preph/Arog_dehydrog"/>
</dbReference>
<evidence type="ECO:0000313" key="14">
    <source>
        <dbReference type="Proteomes" id="UP000273083"/>
    </source>
</evidence>
<dbReference type="GO" id="GO:0070403">
    <property type="term" value="F:NAD+ binding"/>
    <property type="evidence" value="ECO:0007669"/>
    <property type="project" value="InterPro"/>
</dbReference>
<dbReference type="SUPFAM" id="SSF51735">
    <property type="entry name" value="NAD(P)-binding Rossmann-fold domains"/>
    <property type="match status" value="1"/>
</dbReference>
<evidence type="ECO:0000256" key="5">
    <source>
        <dbReference type="ARBA" id="ARBA00022498"/>
    </source>
</evidence>
<evidence type="ECO:0000256" key="10">
    <source>
        <dbReference type="ARBA" id="ARBA00049260"/>
    </source>
</evidence>
<protein>
    <recommendedName>
        <fullName evidence="4">Prephenate dehydrogenase</fullName>
        <ecNumber evidence="3">1.3.1.12</ecNumber>
    </recommendedName>
</protein>
<dbReference type="InterPro" id="IPR045865">
    <property type="entry name" value="ACT-like_dom_sf"/>
</dbReference>
<name>A0A3N1XQT3_9FIRM</name>
<dbReference type="PANTHER" id="PTHR21363:SF0">
    <property type="entry name" value="PREPHENATE DEHYDROGENASE [NADP(+)]"/>
    <property type="match status" value="1"/>
</dbReference>
<keyword evidence="6" id="KW-0028">Amino-acid biosynthesis</keyword>
<dbReference type="PROSITE" id="PS51176">
    <property type="entry name" value="PDH_ADH"/>
    <property type="match status" value="1"/>
</dbReference>
<dbReference type="SUPFAM" id="SSF55021">
    <property type="entry name" value="ACT-like"/>
    <property type="match status" value="1"/>
</dbReference>
<dbReference type="InterPro" id="IPR008927">
    <property type="entry name" value="6-PGluconate_DH-like_C_sf"/>
</dbReference>
<comment type="catalytic activity">
    <reaction evidence="10">
        <text>prephenate + NAD(+) = 3-(4-hydroxyphenyl)pyruvate + CO2 + NADH</text>
        <dbReference type="Rhea" id="RHEA:13869"/>
        <dbReference type="ChEBI" id="CHEBI:16526"/>
        <dbReference type="ChEBI" id="CHEBI:29934"/>
        <dbReference type="ChEBI" id="CHEBI:36242"/>
        <dbReference type="ChEBI" id="CHEBI:57540"/>
        <dbReference type="ChEBI" id="CHEBI:57945"/>
        <dbReference type="EC" id="1.3.1.12"/>
    </reaction>
</comment>
<comment type="pathway">
    <text evidence="1">Amino-acid biosynthesis; L-tyrosine biosynthesis; (4-hydroxyphenyl)pyruvate from prephenate (NAD(+) route): step 1/1.</text>
</comment>
<evidence type="ECO:0000256" key="1">
    <source>
        <dbReference type="ARBA" id="ARBA00005067"/>
    </source>
</evidence>
<dbReference type="PROSITE" id="PS51671">
    <property type="entry name" value="ACT"/>
    <property type="match status" value="1"/>
</dbReference>
<dbReference type="EMBL" id="RJVG01000007">
    <property type="protein sequence ID" value="ROR27147.1"/>
    <property type="molecule type" value="Genomic_DNA"/>
</dbReference>
<dbReference type="AlphaFoldDB" id="A0A3N1XQT3"/>
<evidence type="ECO:0000256" key="6">
    <source>
        <dbReference type="ARBA" id="ARBA00022605"/>
    </source>
</evidence>
<keyword evidence="7" id="KW-0560">Oxidoreductase</keyword>
<dbReference type="GO" id="GO:0008977">
    <property type="term" value="F:prephenate dehydrogenase (NAD+) activity"/>
    <property type="evidence" value="ECO:0007669"/>
    <property type="project" value="UniProtKB-EC"/>
</dbReference>
<keyword evidence="8" id="KW-0520">NAD</keyword>
<evidence type="ECO:0000256" key="9">
    <source>
        <dbReference type="ARBA" id="ARBA00023141"/>
    </source>
</evidence>
<feature type="domain" description="ACT" evidence="12">
    <location>
        <begin position="300"/>
        <end position="369"/>
    </location>
</feature>
<dbReference type="EC" id="1.3.1.12" evidence="3"/>
<dbReference type="InterPro" id="IPR046826">
    <property type="entry name" value="PDH_N"/>
</dbReference>
<dbReference type="InterPro" id="IPR003099">
    <property type="entry name" value="Prephen_DH"/>
</dbReference>